<dbReference type="Ensembl" id="ENSXETT00000111854">
    <property type="protein sequence ID" value="ENSXETP00000106206"/>
    <property type="gene ID" value="ENSXETG00000048454"/>
</dbReference>
<accession>A0A803JE98</accession>
<evidence type="ECO:0000256" key="4">
    <source>
        <dbReference type="PROSITE-ProRule" id="PRU00175"/>
    </source>
</evidence>
<feature type="coiled-coil region" evidence="5">
    <location>
        <begin position="200"/>
        <end position="270"/>
    </location>
</feature>
<feature type="domain" description="RING-type" evidence="7">
    <location>
        <begin position="14"/>
        <end position="55"/>
    </location>
</feature>
<dbReference type="SUPFAM" id="SSF57850">
    <property type="entry name" value="RING/U-box"/>
    <property type="match status" value="1"/>
</dbReference>
<dbReference type="InterPro" id="IPR017907">
    <property type="entry name" value="Znf_RING_CS"/>
</dbReference>
<evidence type="ECO:0000256" key="3">
    <source>
        <dbReference type="ARBA" id="ARBA00022833"/>
    </source>
</evidence>
<dbReference type="Pfam" id="PF13445">
    <property type="entry name" value="zf-RING_UBOX"/>
    <property type="match status" value="1"/>
</dbReference>
<proteinExistence type="predicted"/>
<sequence length="587" mass="66158">MAQSLDSLAEELTCSICLGLFNTPVTIPCGHNFCGECLELAWEACKLGEYRCPQCMCPFPSKPDLRKNTLLNNLVIQLQSLQLKPQEPEPVLLNVVKEDPCYSDGVLCDSCMALPAARTCLTCMASFCQEHLRPHLESPAFIHHLLKQPLRDLHARKCQEHEKLLDQYCREHLCCICCYCLANHKQCHTCTLQQGKMERKRDISNILQSLNQKIEKASNTAGELRREQKQVMDTVNKKKDLLEGEFEEIKALIEQEKMKSMRKIEEEEKKVNSKFGYTLSVLGKKKQEFEKMKSSVESLLLEEDDLQFLKRASKLHDTTSKEPYKPKMELDEKLLHQIFRNTVSLKDSIKAKLQQPDDTVEKMSTGGRHPKQDDTQEWKPSAASTERIPAGGRHPKQAETPNKNTFASTPTFPEVERHPKKGKPRATGPHVPSATAPDDKNKPLAKSKRGPSVPDSREDVLKCTIPDERESENIRNKGHCNSAPSSLSTRGCMPSGPGALFTFIVCNPLSTISCANHCVVGAEATVQLLGGTCPSGSPYCIHRRKELVKHICLFCIRCNHIVIITQWGHTLNLHLFTINILKKTFWG</sequence>
<dbReference type="CDD" id="cd19842">
    <property type="entry name" value="Bbox1_TRIM25-like_C-IV"/>
    <property type="match status" value="1"/>
</dbReference>
<dbReference type="SUPFAM" id="SSF57845">
    <property type="entry name" value="B-box zinc-binding domain"/>
    <property type="match status" value="1"/>
</dbReference>
<evidence type="ECO:0000313" key="8">
    <source>
        <dbReference type="Ensembl" id="ENSXETP00000106206"/>
    </source>
</evidence>
<feature type="compositionally biased region" description="Polar residues" evidence="6">
    <location>
        <begin position="399"/>
        <end position="411"/>
    </location>
</feature>
<dbReference type="CDD" id="cd16597">
    <property type="entry name" value="RING-HC_TRIM25_C-IV"/>
    <property type="match status" value="1"/>
</dbReference>
<name>A0A803JE98_XENTR</name>
<dbReference type="AlphaFoldDB" id="A0A803JE98"/>
<dbReference type="PANTHER" id="PTHR25465:SF77">
    <property type="entry name" value="E3 UBIQUITIN_ISG15 LIGASE TRIM25"/>
    <property type="match status" value="1"/>
</dbReference>
<evidence type="ECO:0000256" key="1">
    <source>
        <dbReference type="ARBA" id="ARBA00022723"/>
    </source>
</evidence>
<dbReference type="SMART" id="SM00184">
    <property type="entry name" value="RING"/>
    <property type="match status" value="1"/>
</dbReference>
<dbReference type="InterPro" id="IPR051051">
    <property type="entry name" value="E3_ubiq-ligase_TRIM/RNF"/>
</dbReference>
<dbReference type="GeneTree" id="ENSGT00940000160741"/>
<dbReference type="GO" id="GO:0008270">
    <property type="term" value="F:zinc ion binding"/>
    <property type="evidence" value="ECO:0007669"/>
    <property type="project" value="UniProtKB-KW"/>
</dbReference>
<dbReference type="InterPro" id="IPR058030">
    <property type="entry name" value="TRIM8/14/16/25/29/45/65_CC"/>
</dbReference>
<dbReference type="Gene3D" id="3.30.40.10">
    <property type="entry name" value="Zinc/RING finger domain, C3HC4 (zinc finger)"/>
    <property type="match status" value="1"/>
</dbReference>
<evidence type="ECO:0000256" key="5">
    <source>
        <dbReference type="SAM" id="Coils"/>
    </source>
</evidence>
<dbReference type="Gene3D" id="3.30.160.60">
    <property type="entry name" value="Classic Zinc Finger"/>
    <property type="match status" value="1"/>
</dbReference>
<dbReference type="InterPro" id="IPR027370">
    <property type="entry name" value="Znf-RING_euk"/>
</dbReference>
<organism evidence="8">
    <name type="scientific">Xenopus tropicalis</name>
    <name type="common">Western clawed frog</name>
    <name type="synonym">Silurana tropicalis</name>
    <dbReference type="NCBI Taxonomy" id="8364"/>
    <lineage>
        <taxon>Eukaryota</taxon>
        <taxon>Metazoa</taxon>
        <taxon>Chordata</taxon>
        <taxon>Craniata</taxon>
        <taxon>Vertebrata</taxon>
        <taxon>Euteleostomi</taxon>
        <taxon>Amphibia</taxon>
        <taxon>Batrachia</taxon>
        <taxon>Anura</taxon>
        <taxon>Pipoidea</taxon>
        <taxon>Pipidae</taxon>
        <taxon>Xenopodinae</taxon>
        <taxon>Xenopus</taxon>
        <taxon>Silurana</taxon>
    </lineage>
</organism>
<evidence type="ECO:0000259" key="7">
    <source>
        <dbReference type="PROSITE" id="PS50089"/>
    </source>
</evidence>
<dbReference type="InterPro" id="IPR001841">
    <property type="entry name" value="Znf_RING"/>
</dbReference>
<dbReference type="Pfam" id="PF25600">
    <property type="entry name" value="TRIM_CC"/>
    <property type="match status" value="1"/>
</dbReference>
<dbReference type="Gene3D" id="4.10.830.40">
    <property type="match status" value="1"/>
</dbReference>
<keyword evidence="2 4" id="KW-0863">Zinc-finger</keyword>
<protein>
    <recommendedName>
        <fullName evidence="7">RING-type domain-containing protein</fullName>
    </recommendedName>
</protein>
<keyword evidence="5" id="KW-0175">Coiled coil</keyword>
<evidence type="ECO:0000256" key="2">
    <source>
        <dbReference type="ARBA" id="ARBA00022771"/>
    </source>
</evidence>
<evidence type="ECO:0000256" key="6">
    <source>
        <dbReference type="SAM" id="MobiDB-lite"/>
    </source>
</evidence>
<dbReference type="PROSITE" id="PS00518">
    <property type="entry name" value="ZF_RING_1"/>
    <property type="match status" value="1"/>
</dbReference>
<dbReference type="PANTHER" id="PTHR25465">
    <property type="entry name" value="B-BOX DOMAIN CONTAINING"/>
    <property type="match status" value="1"/>
</dbReference>
<reference evidence="8" key="1">
    <citation type="journal article" date="2010" name="Science">
        <title>The genome of the Western clawed frog Xenopus tropicalis.</title>
        <authorList>
            <person name="Hellsten U."/>
            <person name="Harland R.M."/>
            <person name="Gilchrist M.J."/>
            <person name="Hendrix D."/>
            <person name="Jurka J."/>
            <person name="Kapitonov V."/>
            <person name="Ovcharenko I."/>
            <person name="Putnam N.H."/>
            <person name="Shu S."/>
            <person name="Taher L."/>
            <person name="Blitz I.L."/>
            <person name="Blumberg B."/>
            <person name="Dichmann D.S."/>
            <person name="Dubchak I."/>
            <person name="Amaya E."/>
            <person name="Detter J.C."/>
            <person name="Fletcher R."/>
            <person name="Gerhard D.S."/>
            <person name="Goodstein D."/>
            <person name="Graves T."/>
            <person name="Grigoriev I.V."/>
            <person name="Grimwood J."/>
            <person name="Kawashima T."/>
            <person name="Lindquist E."/>
            <person name="Lucas S.M."/>
            <person name="Mead P.E."/>
            <person name="Mitros T."/>
            <person name="Ogino H."/>
            <person name="Ohta Y."/>
            <person name="Poliakov A.V."/>
            <person name="Pollet N."/>
            <person name="Robert J."/>
            <person name="Salamov A."/>
            <person name="Sater A.K."/>
            <person name="Schmutz J."/>
            <person name="Terry A."/>
            <person name="Vize P.D."/>
            <person name="Warren W.C."/>
            <person name="Wells D."/>
            <person name="Wills A."/>
            <person name="Wilson R.K."/>
            <person name="Zimmerman L.B."/>
            <person name="Zorn A.M."/>
            <person name="Grainger R."/>
            <person name="Grammer T."/>
            <person name="Khokha M.K."/>
            <person name="Richardson P.M."/>
            <person name="Rokhsar D.S."/>
        </authorList>
    </citation>
    <scope>NUCLEOTIDE SEQUENCE [LARGE SCALE GENOMIC DNA]</scope>
    <source>
        <strain evidence="8">Nigerian</strain>
    </source>
</reference>
<dbReference type="InterPro" id="IPR013083">
    <property type="entry name" value="Znf_RING/FYVE/PHD"/>
</dbReference>
<reference evidence="8" key="2">
    <citation type="submission" date="2021-03" db="UniProtKB">
        <authorList>
            <consortium name="Ensembl"/>
        </authorList>
    </citation>
    <scope>IDENTIFICATION</scope>
</reference>
<keyword evidence="1" id="KW-0479">Metal-binding</keyword>
<feature type="region of interest" description="Disordered" evidence="6">
    <location>
        <begin position="350"/>
        <end position="460"/>
    </location>
</feature>
<dbReference type="PROSITE" id="PS50089">
    <property type="entry name" value="ZF_RING_2"/>
    <property type="match status" value="1"/>
</dbReference>
<keyword evidence="3" id="KW-0862">Zinc</keyword>